<dbReference type="PANTHER" id="PTHR37451">
    <property type="entry name" value="MARVEL DOMAIN"/>
    <property type="match status" value="1"/>
</dbReference>
<organism evidence="7 8">
    <name type="scientific">Sporothrix stenoceras</name>
    <dbReference type="NCBI Taxonomy" id="5173"/>
    <lineage>
        <taxon>Eukaryota</taxon>
        <taxon>Fungi</taxon>
        <taxon>Dikarya</taxon>
        <taxon>Ascomycota</taxon>
        <taxon>Pezizomycotina</taxon>
        <taxon>Sordariomycetes</taxon>
        <taxon>Sordariomycetidae</taxon>
        <taxon>Ophiostomatales</taxon>
        <taxon>Ophiostomataceae</taxon>
        <taxon>Sporothrix</taxon>
    </lineage>
</organism>
<evidence type="ECO:0000256" key="5">
    <source>
        <dbReference type="SAM" id="Phobius"/>
    </source>
</evidence>
<evidence type="ECO:0000313" key="8">
    <source>
        <dbReference type="Proteomes" id="UP001583186"/>
    </source>
</evidence>
<keyword evidence="4 5" id="KW-0472">Membrane</keyword>
<evidence type="ECO:0000256" key="2">
    <source>
        <dbReference type="ARBA" id="ARBA00022692"/>
    </source>
</evidence>
<accession>A0ABR3YVW1</accession>
<evidence type="ECO:0000313" key="7">
    <source>
        <dbReference type="EMBL" id="KAL1892471.1"/>
    </source>
</evidence>
<proteinExistence type="predicted"/>
<keyword evidence="8" id="KW-1185">Reference proteome</keyword>
<feature type="transmembrane region" description="Helical" evidence="5">
    <location>
        <begin position="43"/>
        <end position="67"/>
    </location>
</feature>
<evidence type="ECO:0000256" key="3">
    <source>
        <dbReference type="ARBA" id="ARBA00022989"/>
    </source>
</evidence>
<sequence>MAYGFVGFVHIAAVVFAVVELGLTAYCVSVWDRAYTDSSPSILNFMLFNSIWSILVLLYIGVTPLYFTRVFHRLASLALEWITMIFWFAGSIALAVDVGGPFNCGNNHYCGAVEAAIAFGFFLWALFCVLVVVDTIESLRSRRHHTGATVKTGGFTNA</sequence>
<comment type="subcellular location">
    <subcellularLocation>
        <location evidence="1">Membrane</location>
        <topology evidence="1">Multi-pass membrane protein</topology>
    </subcellularLocation>
</comment>
<dbReference type="EMBL" id="JAWCUI010000044">
    <property type="protein sequence ID" value="KAL1892471.1"/>
    <property type="molecule type" value="Genomic_DNA"/>
</dbReference>
<dbReference type="Pfam" id="PF01284">
    <property type="entry name" value="MARVEL"/>
    <property type="match status" value="1"/>
</dbReference>
<dbReference type="Proteomes" id="UP001583186">
    <property type="component" value="Unassembled WGS sequence"/>
</dbReference>
<gene>
    <name evidence="7" type="ORF">Sste5346_006981</name>
</gene>
<evidence type="ECO:0000256" key="4">
    <source>
        <dbReference type="ARBA" id="ARBA00023136"/>
    </source>
</evidence>
<feature type="transmembrane region" description="Helical" evidence="5">
    <location>
        <begin position="115"/>
        <end position="133"/>
    </location>
</feature>
<feature type="transmembrane region" description="Helical" evidence="5">
    <location>
        <begin position="7"/>
        <end position="31"/>
    </location>
</feature>
<evidence type="ECO:0000256" key="1">
    <source>
        <dbReference type="ARBA" id="ARBA00004141"/>
    </source>
</evidence>
<feature type="transmembrane region" description="Helical" evidence="5">
    <location>
        <begin position="74"/>
        <end position="95"/>
    </location>
</feature>
<name>A0ABR3YVW1_9PEZI</name>
<dbReference type="InterPro" id="IPR008253">
    <property type="entry name" value="Marvel"/>
</dbReference>
<comment type="caution">
    <text evidence="7">The sequence shown here is derived from an EMBL/GenBank/DDBJ whole genome shotgun (WGS) entry which is preliminary data.</text>
</comment>
<protein>
    <recommendedName>
        <fullName evidence="6">MARVEL domain-containing protein</fullName>
    </recommendedName>
</protein>
<dbReference type="PANTHER" id="PTHR37451:SF1">
    <property type="entry name" value="MARVEL DOMAIN-CONTAINING PROTEIN"/>
    <property type="match status" value="1"/>
</dbReference>
<keyword evidence="3 5" id="KW-1133">Transmembrane helix</keyword>
<keyword evidence="2 5" id="KW-0812">Transmembrane</keyword>
<reference evidence="7 8" key="1">
    <citation type="journal article" date="2024" name="IMA Fungus">
        <title>IMA Genome - F19 : A genome assembly and annotation guide to empower mycologists, including annotated draft genome sequences of Ceratocystis pirilliformis, Diaporthe australafricana, Fusarium ophioides, Paecilomyces lecythidis, and Sporothrix stenoceras.</title>
        <authorList>
            <person name="Aylward J."/>
            <person name="Wilson A.M."/>
            <person name="Visagie C.M."/>
            <person name="Spraker J."/>
            <person name="Barnes I."/>
            <person name="Buitendag C."/>
            <person name="Ceriani C."/>
            <person name="Del Mar Angel L."/>
            <person name="du Plessis D."/>
            <person name="Fuchs T."/>
            <person name="Gasser K."/>
            <person name="Kramer D."/>
            <person name="Li W."/>
            <person name="Munsamy K."/>
            <person name="Piso A."/>
            <person name="Price J.L."/>
            <person name="Sonnekus B."/>
            <person name="Thomas C."/>
            <person name="van der Nest A."/>
            <person name="van Dijk A."/>
            <person name="van Heerden A."/>
            <person name="van Vuuren N."/>
            <person name="Yilmaz N."/>
            <person name="Duong T.A."/>
            <person name="van der Merwe N.A."/>
            <person name="Wingfield M.J."/>
            <person name="Wingfield B.D."/>
        </authorList>
    </citation>
    <scope>NUCLEOTIDE SEQUENCE [LARGE SCALE GENOMIC DNA]</scope>
    <source>
        <strain evidence="7 8">CMW 5346</strain>
    </source>
</reference>
<evidence type="ECO:0000259" key="6">
    <source>
        <dbReference type="Pfam" id="PF01284"/>
    </source>
</evidence>
<feature type="domain" description="MARVEL" evidence="6">
    <location>
        <begin position="7"/>
        <end position="132"/>
    </location>
</feature>